<evidence type="ECO:0000313" key="1">
    <source>
        <dbReference type="EnsemblMetazoa" id="AMAM002831-PA"/>
    </source>
</evidence>
<dbReference type="AlphaFoldDB" id="A0A182SAD0"/>
<evidence type="ECO:0000313" key="2">
    <source>
        <dbReference type="Proteomes" id="UP000075901"/>
    </source>
</evidence>
<organism evidence="1 2">
    <name type="scientific">Anopheles maculatus</name>
    <dbReference type="NCBI Taxonomy" id="74869"/>
    <lineage>
        <taxon>Eukaryota</taxon>
        <taxon>Metazoa</taxon>
        <taxon>Ecdysozoa</taxon>
        <taxon>Arthropoda</taxon>
        <taxon>Hexapoda</taxon>
        <taxon>Insecta</taxon>
        <taxon>Pterygota</taxon>
        <taxon>Neoptera</taxon>
        <taxon>Endopterygota</taxon>
        <taxon>Diptera</taxon>
        <taxon>Nematocera</taxon>
        <taxon>Culicoidea</taxon>
        <taxon>Culicidae</taxon>
        <taxon>Anophelinae</taxon>
        <taxon>Anopheles</taxon>
        <taxon>Anopheles maculatus group</taxon>
    </lineage>
</organism>
<reference evidence="2" key="1">
    <citation type="submission" date="2013-09" db="EMBL/GenBank/DDBJ databases">
        <title>The Genome Sequence of Anopheles maculatus species B.</title>
        <authorList>
            <consortium name="The Broad Institute Genomics Platform"/>
            <person name="Neafsey D.E."/>
            <person name="Besansky N."/>
            <person name="Howell P."/>
            <person name="Walton C."/>
            <person name="Young S.K."/>
            <person name="Zeng Q."/>
            <person name="Gargeya S."/>
            <person name="Fitzgerald M."/>
            <person name="Haas B."/>
            <person name="Abouelleil A."/>
            <person name="Allen A.W."/>
            <person name="Alvarado L."/>
            <person name="Arachchi H.M."/>
            <person name="Berlin A.M."/>
            <person name="Chapman S.B."/>
            <person name="Gainer-Dewar J."/>
            <person name="Goldberg J."/>
            <person name="Griggs A."/>
            <person name="Gujja S."/>
            <person name="Hansen M."/>
            <person name="Howarth C."/>
            <person name="Imamovic A."/>
            <person name="Ireland A."/>
            <person name="Larimer J."/>
            <person name="McCowan C."/>
            <person name="Murphy C."/>
            <person name="Pearson M."/>
            <person name="Poon T.W."/>
            <person name="Priest M."/>
            <person name="Roberts A."/>
            <person name="Saif S."/>
            <person name="Shea T."/>
            <person name="Sisk P."/>
            <person name="Sykes S."/>
            <person name="Wortman J."/>
            <person name="Nusbaum C."/>
            <person name="Birren B."/>
        </authorList>
    </citation>
    <scope>NUCLEOTIDE SEQUENCE [LARGE SCALE GENOMIC DNA]</scope>
    <source>
        <strain evidence="2">maculatus3</strain>
    </source>
</reference>
<dbReference type="Proteomes" id="UP000075901">
    <property type="component" value="Unassembled WGS sequence"/>
</dbReference>
<accession>A0A182SAD0</accession>
<keyword evidence="2" id="KW-1185">Reference proteome</keyword>
<dbReference type="EnsemblMetazoa" id="AMAM002831-RA">
    <property type="protein sequence ID" value="AMAM002831-PA"/>
    <property type="gene ID" value="AMAM002831"/>
</dbReference>
<dbReference type="VEuPathDB" id="VectorBase:AMAM002831"/>
<proteinExistence type="predicted"/>
<name>A0A182SAD0_9DIPT</name>
<reference evidence="1" key="2">
    <citation type="submission" date="2020-05" db="UniProtKB">
        <authorList>
            <consortium name="EnsemblMetazoa"/>
        </authorList>
    </citation>
    <scope>IDENTIFICATION</scope>
    <source>
        <strain evidence="1">maculatus3</strain>
    </source>
</reference>
<protein>
    <submittedName>
        <fullName evidence="1">Uncharacterized protein</fullName>
    </submittedName>
</protein>
<sequence>MVDIISNRVQEAYGSFRLPSMFGPGTDTQQNGGFSTYSMLKRFGEAGRRQRELNADIDRQVRQQSLFHIKEMPITHVQPELKPIPGMACPYCSPAESVSLFSEAYLSHTFICLHFSILYACIISGTDHQFLIVCKLTPFKAV</sequence>